<dbReference type="Pfam" id="PF16845">
    <property type="entry name" value="SQAPI"/>
    <property type="match status" value="1"/>
</dbReference>
<dbReference type="GO" id="GO:0004869">
    <property type="term" value="F:cysteine-type endopeptidase inhibitor activity"/>
    <property type="evidence" value="ECO:0007669"/>
    <property type="project" value="UniProtKB-KW"/>
</dbReference>
<dbReference type="Proteomes" id="UP000636709">
    <property type="component" value="Unassembled WGS sequence"/>
</dbReference>
<keyword evidence="2" id="KW-0646">Protease inhibitor</keyword>
<proteinExistence type="inferred from homology"/>
<dbReference type="PANTHER" id="PTHR47116">
    <property type="entry name" value="PHLOEM FILAMENT PROTEIN"/>
    <property type="match status" value="1"/>
</dbReference>
<dbReference type="InterPro" id="IPR046350">
    <property type="entry name" value="Cystatin_sf"/>
</dbReference>
<comment type="caution">
    <text evidence="5">The sequence shown here is derived from an EMBL/GenBank/DDBJ whole genome shotgun (WGS) entry which is preliminary data.</text>
</comment>
<reference evidence="5" key="1">
    <citation type="submission" date="2020-07" db="EMBL/GenBank/DDBJ databases">
        <title>Genome sequence and genetic diversity analysis of an under-domesticated orphan crop, white fonio (Digitaria exilis).</title>
        <authorList>
            <person name="Bennetzen J.L."/>
            <person name="Chen S."/>
            <person name="Ma X."/>
            <person name="Wang X."/>
            <person name="Yssel A.E.J."/>
            <person name="Chaluvadi S.R."/>
            <person name="Johnson M."/>
            <person name="Gangashetty P."/>
            <person name="Hamidou F."/>
            <person name="Sanogo M.D."/>
            <person name="Zwaenepoel A."/>
            <person name="Wallace J."/>
            <person name="Van De Peer Y."/>
            <person name="Van Deynze A."/>
        </authorList>
    </citation>
    <scope>NUCLEOTIDE SEQUENCE</scope>
    <source>
        <tissue evidence="5">Leaves</tissue>
    </source>
</reference>
<comment type="similarity">
    <text evidence="1">Belongs to the cystatin family. Phytocystatin subfamily.</text>
</comment>
<sequence length="186" mass="19999">MFTLFNAVLANRLRRQAKASHRLLDLPAINHTQVPSLLLDAIPIHLEPPPDPAMARPLRLLVLLVAFAAAAASSVVPARAALGGDGGPGLLGGGWRAISDVSDPHIQELGGWALGQAKQQRLCGQGLTFRRVVSGQQQVVAGMNYRLYVDAADARGRSAPYEALVFEQVWTNTRELTSFKLAPRGH</sequence>
<name>A0A835F448_9POAL</name>
<dbReference type="InterPro" id="IPR018073">
    <property type="entry name" value="Prot_inh_cystat_CS"/>
</dbReference>
<accession>A0A835F448</accession>
<dbReference type="SUPFAM" id="SSF54403">
    <property type="entry name" value="Cystatin/monellin"/>
    <property type="match status" value="1"/>
</dbReference>
<evidence type="ECO:0000259" key="4">
    <source>
        <dbReference type="SMART" id="SM00043"/>
    </source>
</evidence>
<evidence type="ECO:0000256" key="3">
    <source>
        <dbReference type="ARBA" id="ARBA00022704"/>
    </source>
</evidence>
<evidence type="ECO:0000313" key="6">
    <source>
        <dbReference type="Proteomes" id="UP000636709"/>
    </source>
</evidence>
<keyword evidence="6" id="KW-1185">Reference proteome</keyword>
<protein>
    <recommendedName>
        <fullName evidence="4">Cystatin domain-containing protein</fullName>
    </recommendedName>
</protein>
<dbReference type="AlphaFoldDB" id="A0A835F448"/>
<dbReference type="SMART" id="SM00043">
    <property type="entry name" value="CY"/>
    <property type="match status" value="1"/>
</dbReference>
<gene>
    <name evidence="5" type="ORF">HU200_018412</name>
</gene>
<dbReference type="InterPro" id="IPR000010">
    <property type="entry name" value="Cystatin_dom"/>
</dbReference>
<evidence type="ECO:0000313" key="5">
    <source>
        <dbReference type="EMBL" id="KAF8727847.1"/>
    </source>
</evidence>
<dbReference type="InterPro" id="IPR027214">
    <property type="entry name" value="Cystatin"/>
</dbReference>
<dbReference type="EMBL" id="JACEFO010001629">
    <property type="protein sequence ID" value="KAF8727847.1"/>
    <property type="molecule type" value="Genomic_DNA"/>
</dbReference>
<feature type="domain" description="Cystatin" evidence="4">
    <location>
        <begin position="90"/>
        <end position="182"/>
    </location>
</feature>
<keyword evidence="3" id="KW-0789">Thiol protease inhibitor</keyword>
<dbReference type="OrthoDB" id="2016588at2759"/>
<evidence type="ECO:0000256" key="1">
    <source>
        <dbReference type="ARBA" id="ARBA00007233"/>
    </source>
</evidence>
<organism evidence="5 6">
    <name type="scientific">Digitaria exilis</name>
    <dbReference type="NCBI Taxonomy" id="1010633"/>
    <lineage>
        <taxon>Eukaryota</taxon>
        <taxon>Viridiplantae</taxon>
        <taxon>Streptophyta</taxon>
        <taxon>Embryophyta</taxon>
        <taxon>Tracheophyta</taxon>
        <taxon>Spermatophyta</taxon>
        <taxon>Magnoliopsida</taxon>
        <taxon>Liliopsida</taxon>
        <taxon>Poales</taxon>
        <taxon>Poaceae</taxon>
        <taxon>PACMAD clade</taxon>
        <taxon>Panicoideae</taxon>
        <taxon>Panicodae</taxon>
        <taxon>Paniceae</taxon>
        <taxon>Anthephorinae</taxon>
        <taxon>Digitaria</taxon>
    </lineage>
</organism>
<dbReference type="Gene3D" id="3.10.450.10">
    <property type="match status" value="1"/>
</dbReference>
<evidence type="ECO:0000256" key="2">
    <source>
        <dbReference type="ARBA" id="ARBA00022690"/>
    </source>
</evidence>
<dbReference type="PROSITE" id="PS00287">
    <property type="entry name" value="CYSTATIN"/>
    <property type="match status" value="1"/>
</dbReference>
<dbReference type="CDD" id="cd00042">
    <property type="entry name" value="CY"/>
    <property type="match status" value="1"/>
</dbReference>